<evidence type="ECO:0000313" key="6">
    <source>
        <dbReference type="Proteomes" id="UP000005801"/>
    </source>
</evidence>
<dbReference type="RefSeq" id="WP_006970608.1">
    <property type="nucleotide sequence ID" value="NZ_ABCS01000012.1"/>
</dbReference>
<dbReference type="AlphaFoldDB" id="A6G1K9"/>
<dbReference type="GO" id="GO:0016020">
    <property type="term" value="C:membrane"/>
    <property type="evidence" value="ECO:0007669"/>
    <property type="project" value="InterPro"/>
</dbReference>
<dbReference type="PANTHER" id="PTHR37423">
    <property type="entry name" value="SOLUBLE LYTIC MUREIN TRANSGLYCOSYLASE-RELATED"/>
    <property type="match status" value="1"/>
</dbReference>
<dbReference type="Pfam" id="PF01464">
    <property type="entry name" value="SLT"/>
    <property type="match status" value="1"/>
</dbReference>
<feature type="compositionally biased region" description="Basic and acidic residues" evidence="2">
    <location>
        <begin position="279"/>
        <end position="299"/>
    </location>
</feature>
<dbReference type="InterPro" id="IPR000189">
    <property type="entry name" value="Transglyc_AS"/>
</dbReference>
<feature type="signal peptide" evidence="3">
    <location>
        <begin position="1"/>
        <end position="26"/>
    </location>
</feature>
<dbReference type="CDD" id="cd16896">
    <property type="entry name" value="LT_Slt70-like"/>
    <property type="match status" value="1"/>
</dbReference>
<accession>A6G1K9</accession>
<evidence type="ECO:0000256" key="1">
    <source>
        <dbReference type="ARBA" id="ARBA00007734"/>
    </source>
</evidence>
<dbReference type="eggNOG" id="COG0741">
    <property type="taxonomic scope" value="Bacteria"/>
</dbReference>
<feature type="domain" description="Transglycosylase SLT" evidence="4">
    <location>
        <begin position="69"/>
        <end position="174"/>
    </location>
</feature>
<dbReference type="Gene3D" id="1.10.530.10">
    <property type="match status" value="1"/>
</dbReference>
<dbReference type="SUPFAM" id="SSF53955">
    <property type="entry name" value="Lysozyme-like"/>
    <property type="match status" value="1"/>
</dbReference>
<dbReference type="Proteomes" id="UP000005801">
    <property type="component" value="Unassembled WGS sequence"/>
</dbReference>
<sequence length="340" mass="35913">MADLASPSLPSVLLGVILAASGCAISAGSSTQAPQADSAGGAKSAKHANLDQFSAEEQARILAVQAIVTAAADEHGLDPELLNAIIWVESRFNPRAKSSAGARGLMQLMPATAAYLAKRMGEHSARAYDPEFNVRAGALYLSEMLDRFEDEHHAVAAYHAGPGNVKRWVEAGEDFPDYSQAYVAKVMDARARFDGVSGSAAVIHGKSSKAAGLEADEPLEVPDVDSLPDAAEIHGVARELDYDPYASPDEPESKPAPKPVPAPKPEPEIATEPVFVPHPELDKGERRAPAGWQRDEPKAKPAPRPKPKAAPRPKAKPAPQPKPAPKPKSEETGLGVLPDL</sequence>
<feature type="compositionally biased region" description="Basic residues" evidence="2">
    <location>
        <begin position="301"/>
        <end position="315"/>
    </location>
</feature>
<gene>
    <name evidence="5" type="ORF">PPSIR1_36522</name>
</gene>
<dbReference type="PROSITE" id="PS00922">
    <property type="entry name" value="TRANSGLYCOSYLASE"/>
    <property type="match status" value="1"/>
</dbReference>
<comment type="similarity">
    <text evidence="1">Belongs to the transglycosylase Slt family.</text>
</comment>
<feature type="chain" id="PRO_5002695004" evidence="3">
    <location>
        <begin position="27"/>
        <end position="340"/>
    </location>
</feature>
<feature type="region of interest" description="Disordered" evidence="2">
    <location>
        <begin position="242"/>
        <end position="340"/>
    </location>
</feature>
<dbReference type="GO" id="GO:0008933">
    <property type="term" value="F:peptidoglycan lytic transglycosylase activity"/>
    <property type="evidence" value="ECO:0007669"/>
    <property type="project" value="InterPro"/>
</dbReference>
<dbReference type="PANTHER" id="PTHR37423:SF2">
    <property type="entry name" value="MEMBRANE-BOUND LYTIC MUREIN TRANSGLYCOSYLASE C"/>
    <property type="match status" value="1"/>
</dbReference>
<dbReference type="STRING" id="391625.PPSIR1_36522"/>
<dbReference type="InterPro" id="IPR023346">
    <property type="entry name" value="Lysozyme-like_dom_sf"/>
</dbReference>
<evidence type="ECO:0000259" key="4">
    <source>
        <dbReference type="Pfam" id="PF01464"/>
    </source>
</evidence>
<keyword evidence="6" id="KW-1185">Reference proteome</keyword>
<name>A6G1K9_9BACT</name>
<dbReference type="InterPro" id="IPR008258">
    <property type="entry name" value="Transglycosylase_SLT_dom_1"/>
</dbReference>
<evidence type="ECO:0000256" key="3">
    <source>
        <dbReference type="SAM" id="SignalP"/>
    </source>
</evidence>
<feature type="compositionally biased region" description="Pro residues" evidence="2">
    <location>
        <begin position="316"/>
        <end position="326"/>
    </location>
</feature>
<evidence type="ECO:0000313" key="5">
    <source>
        <dbReference type="EMBL" id="EDM80273.1"/>
    </source>
</evidence>
<protein>
    <submittedName>
        <fullName evidence="5">Lytic transglycosylase</fullName>
    </submittedName>
</protein>
<dbReference type="GO" id="GO:0000270">
    <property type="term" value="P:peptidoglycan metabolic process"/>
    <property type="evidence" value="ECO:0007669"/>
    <property type="project" value="InterPro"/>
</dbReference>
<keyword evidence="3" id="KW-0732">Signal</keyword>
<evidence type="ECO:0000256" key="2">
    <source>
        <dbReference type="SAM" id="MobiDB-lite"/>
    </source>
</evidence>
<dbReference type="EMBL" id="ABCS01000012">
    <property type="protein sequence ID" value="EDM80273.1"/>
    <property type="molecule type" value="Genomic_DNA"/>
</dbReference>
<comment type="caution">
    <text evidence="5">The sequence shown here is derived from an EMBL/GenBank/DDBJ whole genome shotgun (WGS) entry which is preliminary data.</text>
</comment>
<proteinExistence type="inferred from homology"/>
<organism evidence="5 6">
    <name type="scientific">Plesiocystis pacifica SIR-1</name>
    <dbReference type="NCBI Taxonomy" id="391625"/>
    <lineage>
        <taxon>Bacteria</taxon>
        <taxon>Pseudomonadati</taxon>
        <taxon>Myxococcota</taxon>
        <taxon>Polyangia</taxon>
        <taxon>Nannocystales</taxon>
        <taxon>Nannocystaceae</taxon>
        <taxon>Plesiocystis</taxon>
    </lineage>
</organism>
<feature type="compositionally biased region" description="Pro residues" evidence="2">
    <location>
        <begin position="254"/>
        <end position="264"/>
    </location>
</feature>
<dbReference type="OrthoDB" id="9781970at2"/>
<reference evidence="5 6" key="1">
    <citation type="submission" date="2007-06" db="EMBL/GenBank/DDBJ databases">
        <authorList>
            <person name="Shimkets L."/>
            <person name="Ferriera S."/>
            <person name="Johnson J."/>
            <person name="Kravitz S."/>
            <person name="Beeson K."/>
            <person name="Sutton G."/>
            <person name="Rogers Y.-H."/>
            <person name="Friedman R."/>
            <person name="Frazier M."/>
            <person name="Venter J.C."/>
        </authorList>
    </citation>
    <scope>NUCLEOTIDE SEQUENCE [LARGE SCALE GENOMIC DNA]</scope>
    <source>
        <strain evidence="5 6">SIR-1</strain>
    </source>
</reference>